<comment type="caution">
    <text evidence="1">The sequence shown here is derived from an EMBL/GenBank/DDBJ whole genome shotgun (WGS) entry which is preliminary data.</text>
</comment>
<proteinExistence type="predicted"/>
<dbReference type="Proteomes" id="UP000029462">
    <property type="component" value="Unassembled WGS sequence"/>
</dbReference>
<dbReference type="RefSeq" id="WP_131406019.1">
    <property type="nucleotide sequence ID" value="NZ_BBMZ01000015.1"/>
</dbReference>
<keyword evidence="2" id="KW-1185">Reference proteome</keyword>
<name>A0A090V2R8_PSEVU</name>
<accession>A0A090V2R8</accession>
<sequence length="60" mass="6493">MLYNVLITTCACQKIKAEIALTQDNDYGKAGPGQVSVAYDGEDEIKQGLVLCRTSEARAE</sequence>
<dbReference type="AlphaFoldDB" id="A0A090V2R8"/>
<evidence type="ECO:0000313" key="1">
    <source>
        <dbReference type="EMBL" id="GAL59195.1"/>
    </source>
</evidence>
<dbReference type="EMBL" id="BBMZ01000015">
    <property type="protein sequence ID" value="GAL59195.1"/>
    <property type="molecule type" value="Genomic_DNA"/>
</dbReference>
<gene>
    <name evidence="1" type="ORF">EV102420_15_00920</name>
</gene>
<protein>
    <submittedName>
        <fullName evidence="1">Uncharacterized protein</fullName>
    </submittedName>
</protein>
<reference evidence="1 2" key="1">
    <citation type="submission" date="2014-09" db="EMBL/GenBank/DDBJ databases">
        <title>Whole genome shotgun sequence of Escherichia vulneris NBRC 102420.</title>
        <authorList>
            <person name="Yoshida Y."/>
            <person name="Hosoyama A."/>
            <person name="Tsuchikane K."/>
            <person name="Ohji S."/>
            <person name="Ichikawa N."/>
            <person name="Kimura A."/>
            <person name="Yamazoe A."/>
            <person name="Ezaki T."/>
            <person name="Fujita N."/>
        </authorList>
    </citation>
    <scope>NUCLEOTIDE SEQUENCE [LARGE SCALE GENOMIC DNA]</scope>
    <source>
        <strain evidence="1 2">NBRC 102420</strain>
    </source>
</reference>
<evidence type="ECO:0000313" key="2">
    <source>
        <dbReference type="Proteomes" id="UP000029462"/>
    </source>
</evidence>
<organism evidence="1 2">
    <name type="scientific">Pseudescherichia vulneris NBRC 102420</name>
    <dbReference type="NCBI Taxonomy" id="1115515"/>
    <lineage>
        <taxon>Bacteria</taxon>
        <taxon>Pseudomonadati</taxon>
        <taxon>Pseudomonadota</taxon>
        <taxon>Gammaproteobacteria</taxon>
        <taxon>Enterobacterales</taxon>
        <taxon>Enterobacteriaceae</taxon>
        <taxon>Pseudescherichia</taxon>
    </lineage>
</organism>